<keyword evidence="1" id="KW-0732">Signal</keyword>
<evidence type="ECO:0000313" key="2">
    <source>
        <dbReference type="EMBL" id="KFA60181.1"/>
    </source>
</evidence>
<reference evidence="2 3" key="1">
    <citation type="journal article" date="2014" name="BMC Genomics">
        <title>Comparative genome sequencing reveals chemotype-specific gene clusters in the toxigenic black mold Stachybotrys.</title>
        <authorList>
            <person name="Semeiks J."/>
            <person name="Borek D."/>
            <person name="Otwinowski Z."/>
            <person name="Grishin N.V."/>
        </authorList>
    </citation>
    <scope>NUCLEOTIDE SEQUENCE [LARGE SCALE GENOMIC DNA]</scope>
    <source>
        <strain evidence="2 3">IBT 40285</strain>
    </source>
</reference>
<keyword evidence="3" id="KW-1185">Reference proteome</keyword>
<feature type="chain" id="PRO_5001778937" evidence="1">
    <location>
        <begin position="21"/>
        <end position="156"/>
    </location>
</feature>
<dbReference type="EMBL" id="KL661831">
    <property type="protein sequence ID" value="KFA60181.1"/>
    <property type="molecule type" value="Genomic_DNA"/>
</dbReference>
<gene>
    <name evidence="2" type="ORF">S40285_10941</name>
</gene>
<name>A0A084Q896_STAC4</name>
<dbReference type="OrthoDB" id="10550359at2759"/>
<accession>A0A084Q896</accession>
<feature type="signal peptide" evidence="1">
    <location>
        <begin position="1"/>
        <end position="20"/>
    </location>
</feature>
<evidence type="ECO:0000256" key="1">
    <source>
        <dbReference type="SAM" id="SignalP"/>
    </source>
</evidence>
<protein>
    <submittedName>
        <fullName evidence="2">Uncharacterized protein</fullName>
    </submittedName>
</protein>
<dbReference type="HOGENOM" id="CLU_1687859_0_0_1"/>
<sequence length="156" mass="17190">MVSLLFAIGLAMAYTNKVLASPQWTPECIELDFNAFLATPKIDIPVVGPDGLYARPDESACVFTDLGPQGSFATLYPDHYRDYISQVLQLDNAQNFEFLHVSAKRQVSIFARQATCGQPCGGFSGQRCIDCRCRYTTTVCTPPPVQQCTAFFGCLE</sequence>
<evidence type="ECO:0000313" key="3">
    <source>
        <dbReference type="Proteomes" id="UP000028524"/>
    </source>
</evidence>
<proteinExistence type="predicted"/>
<dbReference type="AlphaFoldDB" id="A0A084Q896"/>
<dbReference type="InParanoid" id="A0A084Q896"/>
<organism evidence="2 3">
    <name type="scientific">Stachybotrys chlorohalonatus (strain IBT 40285)</name>
    <dbReference type="NCBI Taxonomy" id="1283841"/>
    <lineage>
        <taxon>Eukaryota</taxon>
        <taxon>Fungi</taxon>
        <taxon>Dikarya</taxon>
        <taxon>Ascomycota</taxon>
        <taxon>Pezizomycotina</taxon>
        <taxon>Sordariomycetes</taxon>
        <taxon>Hypocreomycetidae</taxon>
        <taxon>Hypocreales</taxon>
        <taxon>Stachybotryaceae</taxon>
        <taxon>Stachybotrys</taxon>
    </lineage>
</organism>
<dbReference type="Proteomes" id="UP000028524">
    <property type="component" value="Unassembled WGS sequence"/>
</dbReference>
<dbReference type="OMA" id="FIANTHA"/>